<evidence type="ECO:0008006" key="3">
    <source>
        <dbReference type="Google" id="ProtNLM"/>
    </source>
</evidence>
<proteinExistence type="predicted"/>
<organism evidence="1 2">
    <name type="scientific">Wenyingzhuangia heitensis</name>
    <dbReference type="NCBI Taxonomy" id="1487859"/>
    <lineage>
        <taxon>Bacteria</taxon>
        <taxon>Pseudomonadati</taxon>
        <taxon>Bacteroidota</taxon>
        <taxon>Flavobacteriia</taxon>
        <taxon>Flavobacteriales</taxon>
        <taxon>Flavobacteriaceae</taxon>
        <taxon>Wenyingzhuangia</taxon>
    </lineage>
</organism>
<gene>
    <name evidence="1" type="ORF">FHR24_003014</name>
</gene>
<dbReference type="RefSeq" id="WP_167190807.1">
    <property type="nucleotide sequence ID" value="NZ_JAASQL010000008.1"/>
</dbReference>
<protein>
    <recommendedName>
        <fullName evidence="3">DUF4143 domain-containing protein</fullName>
    </recommendedName>
</protein>
<reference evidence="1 2" key="1">
    <citation type="submission" date="2020-03" db="EMBL/GenBank/DDBJ databases">
        <title>Genomic Encyclopedia of Type Strains, Phase IV (KMG-IV): sequencing the most valuable type-strain genomes for metagenomic binning, comparative biology and taxonomic classification.</title>
        <authorList>
            <person name="Goeker M."/>
        </authorList>
    </citation>
    <scope>NUCLEOTIDE SEQUENCE [LARGE SCALE GENOMIC DNA]</scope>
    <source>
        <strain evidence="1 2">DSM 101599</strain>
    </source>
</reference>
<keyword evidence="2" id="KW-1185">Reference proteome</keyword>
<dbReference type="Proteomes" id="UP000745859">
    <property type="component" value="Unassembled WGS sequence"/>
</dbReference>
<evidence type="ECO:0000313" key="1">
    <source>
        <dbReference type="EMBL" id="NIJ46525.1"/>
    </source>
</evidence>
<evidence type="ECO:0000313" key="2">
    <source>
        <dbReference type="Proteomes" id="UP000745859"/>
    </source>
</evidence>
<name>A0ABX0UF71_9FLAO</name>
<comment type="caution">
    <text evidence="1">The sequence shown here is derived from an EMBL/GenBank/DDBJ whole genome shotgun (WGS) entry which is preliminary data.</text>
</comment>
<accession>A0ABX0UF71</accession>
<feature type="non-terminal residue" evidence="1">
    <location>
        <position position="97"/>
    </location>
</feature>
<sequence length="97" mass="11095">MSAISALRGYRTQFLYTLYNIISETNKTYKYKPEGKYEDLDIFDSKGKLTEIIQVKNLSETLTFSNLFSSKDSFFSRGLKAITKDKDVILKIVSFGA</sequence>
<dbReference type="EMBL" id="JAASQL010000008">
    <property type="protein sequence ID" value="NIJ46525.1"/>
    <property type="molecule type" value="Genomic_DNA"/>
</dbReference>